<gene>
    <name evidence="1" type="ORF">ACFO3U_11220</name>
</gene>
<evidence type="ECO:0000313" key="1">
    <source>
        <dbReference type="EMBL" id="MFC4740561.1"/>
    </source>
</evidence>
<dbReference type="PROSITE" id="PS51257">
    <property type="entry name" value="PROKAR_LIPOPROTEIN"/>
    <property type="match status" value="1"/>
</dbReference>
<comment type="caution">
    <text evidence="1">The sequence shown here is derived from an EMBL/GenBank/DDBJ whole genome shotgun (WGS) entry which is preliminary data.</text>
</comment>
<protein>
    <submittedName>
        <fullName evidence="1">DUF4252 domain-containing protein</fullName>
    </submittedName>
</protein>
<reference evidence="2" key="1">
    <citation type="journal article" date="2019" name="Int. J. Syst. Evol. Microbiol.">
        <title>The Global Catalogue of Microorganisms (GCM) 10K type strain sequencing project: providing services to taxonomists for standard genome sequencing and annotation.</title>
        <authorList>
            <consortium name="The Broad Institute Genomics Platform"/>
            <consortium name="The Broad Institute Genome Sequencing Center for Infectious Disease"/>
            <person name="Wu L."/>
            <person name="Ma J."/>
        </authorList>
    </citation>
    <scope>NUCLEOTIDE SEQUENCE [LARGE SCALE GENOMIC DNA]</scope>
    <source>
        <strain evidence="2">CCUG 50349</strain>
    </source>
</reference>
<dbReference type="EMBL" id="JBHSGW010000026">
    <property type="protein sequence ID" value="MFC4740561.1"/>
    <property type="molecule type" value="Genomic_DNA"/>
</dbReference>
<dbReference type="InterPro" id="IPR025348">
    <property type="entry name" value="DUF4252"/>
</dbReference>
<sequence length="177" mass="20278">MKKLTIFLFSIVTLISCNTKPTLQKYFVENTESKDFISIDLGSDIINTEKMSLTDSDKEALESFDKMNVLAFKKEETNKQNYDVEVEKVRTILKDTTSYNELMKFGSGSDGASIYFVGDDDHINEFVLFANKKENGFAVVRILGKDMNPMNIMKIMNLIQKSDINLDQLKPLQEMMK</sequence>
<evidence type="ECO:0000313" key="2">
    <source>
        <dbReference type="Proteomes" id="UP001595885"/>
    </source>
</evidence>
<dbReference type="Proteomes" id="UP001595885">
    <property type="component" value="Unassembled WGS sequence"/>
</dbReference>
<dbReference type="Pfam" id="PF14060">
    <property type="entry name" value="DUF4252"/>
    <property type="match status" value="1"/>
</dbReference>
<dbReference type="RefSeq" id="WP_379742188.1">
    <property type="nucleotide sequence ID" value="NZ_JBHSGW010000026.1"/>
</dbReference>
<name>A0ABV9P740_9FLAO</name>
<keyword evidence="2" id="KW-1185">Reference proteome</keyword>
<proteinExistence type="predicted"/>
<accession>A0ABV9P740</accession>
<organism evidence="1 2">
    <name type="scientific">Flavobacterium ponti</name>
    <dbReference type="NCBI Taxonomy" id="665133"/>
    <lineage>
        <taxon>Bacteria</taxon>
        <taxon>Pseudomonadati</taxon>
        <taxon>Bacteroidota</taxon>
        <taxon>Flavobacteriia</taxon>
        <taxon>Flavobacteriales</taxon>
        <taxon>Flavobacteriaceae</taxon>
        <taxon>Flavobacterium</taxon>
    </lineage>
</organism>